<evidence type="ECO:0000256" key="2">
    <source>
        <dbReference type="SAM" id="Phobius"/>
    </source>
</evidence>
<keyword evidence="2" id="KW-0472">Membrane</keyword>
<evidence type="ECO:0000313" key="4">
    <source>
        <dbReference type="Proteomes" id="UP000053820"/>
    </source>
</evidence>
<evidence type="ECO:0000256" key="1">
    <source>
        <dbReference type="SAM" id="MobiDB-lite"/>
    </source>
</evidence>
<reference evidence="3 4" key="1">
    <citation type="submission" date="2014-04" db="EMBL/GenBank/DDBJ databases">
        <title>Evolutionary Origins and Diversification of the Mycorrhizal Mutualists.</title>
        <authorList>
            <consortium name="DOE Joint Genome Institute"/>
            <consortium name="Mycorrhizal Genomics Consortium"/>
            <person name="Kohler A."/>
            <person name="Kuo A."/>
            <person name="Nagy L.G."/>
            <person name="Floudas D."/>
            <person name="Copeland A."/>
            <person name="Barry K.W."/>
            <person name="Cichocki N."/>
            <person name="Veneault-Fourrey C."/>
            <person name="LaButti K."/>
            <person name="Lindquist E.A."/>
            <person name="Lipzen A."/>
            <person name="Lundell T."/>
            <person name="Morin E."/>
            <person name="Murat C."/>
            <person name="Riley R."/>
            <person name="Ohm R."/>
            <person name="Sun H."/>
            <person name="Tunlid A."/>
            <person name="Henrissat B."/>
            <person name="Grigoriev I.V."/>
            <person name="Hibbett D.S."/>
            <person name="Martin F."/>
        </authorList>
    </citation>
    <scope>NUCLEOTIDE SEQUENCE [LARGE SCALE GENOMIC DNA]</scope>
    <source>
        <strain evidence="3 4">MD-312</strain>
    </source>
</reference>
<dbReference type="AlphaFoldDB" id="A0A0C9W710"/>
<feature type="transmembrane region" description="Helical" evidence="2">
    <location>
        <begin position="12"/>
        <end position="31"/>
    </location>
</feature>
<keyword evidence="4" id="KW-1185">Reference proteome</keyword>
<feature type="transmembrane region" description="Helical" evidence="2">
    <location>
        <begin position="51"/>
        <end position="71"/>
    </location>
</feature>
<dbReference type="OrthoDB" id="3354175at2759"/>
<feature type="transmembrane region" description="Helical" evidence="2">
    <location>
        <begin position="129"/>
        <end position="151"/>
    </location>
</feature>
<organism evidence="3 4">
    <name type="scientific">Hydnomerulius pinastri MD-312</name>
    <dbReference type="NCBI Taxonomy" id="994086"/>
    <lineage>
        <taxon>Eukaryota</taxon>
        <taxon>Fungi</taxon>
        <taxon>Dikarya</taxon>
        <taxon>Basidiomycota</taxon>
        <taxon>Agaricomycotina</taxon>
        <taxon>Agaricomycetes</taxon>
        <taxon>Agaricomycetidae</taxon>
        <taxon>Boletales</taxon>
        <taxon>Boletales incertae sedis</taxon>
        <taxon>Leucogyrophana</taxon>
    </lineage>
</organism>
<protein>
    <submittedName>
        <fullName evidence="3">Uncharacterized protein</fullName>
    </submittedName>
</protein>
<keyword evidence="2" id="KW-0812">Transmembrane</keyword>
<feature type="transmembrane region" description="Helical" evidence="2">
    <location>
        <begin position="217"/>
        <end position="239"/>
    </location>
</feature>
<dbReference type="HOGENOM" id="CLU_044614_3_3_1"/>
<name>A0A0C9W710_9AGAM</name>
<feature type="region of interest" description="Disordered" evidence="1">
    <location>
        <begin position="273"/>
        <end position="299"/>
    </location>
</feature>
<evidence type="ECO:0000313" key="3">
    <source>
        <dbReference type="EMBL" id="KIJ58601.1"/>
    </source>
</evidence>
<accession>A0A0C9W710</accession>
<dbReference type="EMBL" id="KN839923">
    <property type="protein sequence ID" value="KIJ58601.1"/>
    <property type="molecule type" value="Genomic_DNA"/>
</dbReference>
<gene>
    <name evidence="3" type="ORF">HYDPIDRAFT_178042</name>
</gene>
<proteinExistence type="predicted"/>
<keyword evidence="2" id="KW-1133">Transmembrane helix</keyword>
<feature type="transmembrane region" description="Helical" evidence="2">
    <location>
        <begin position="245"/>
        <end position="267"/>
    </location>
</feature>
<sequence>MASQCSSTLDTAAIMSTVLEGIFYGFSLLMFGGTLWSLGYRRATSDINRPIAAIATLLLILSTIHMVVDIIRIEEGLVLYRDTFPGGPPAFFADVAQETFVFKNAVYSLQTLLGDGVVIYRCYVVWQSVLIIIVPMMLWCGVAASAVGSVYSVSQATTNSGDIFFKETGQWITAFYASTLATNLLSSGLLAYRIWMIDRRISGMRSSRSKTMPVLRVLMDAAILYSVALFTALMCFVSSNNGQYVVLDMITPIISIAFYMVLIRVAVAKTSHSQPSGSAYSTTLRSGTIPTPQSSQQYPLQPVQVHISQLTESERSTHSEYNKGDDFNV</sequence>
<feature type="transmembrane region" description="Helical" evidence="2">
    <location>
        <begin position="171"/>
        <end position="196"/>
    </location>
</feature>
<dbReference type="Proteomes" id="UP000053820">
    <property type="component" value="Unassembled WGS sequence"/>
</dbReference>